<organism evidence="2 3">
    <name type="scientific">Nonomuraea turkmeniaca</name>
    <dbReference type="NCBI Taxonomy" id="103838"/>
    <lineage>
        <taxon>Bacteria</taxon>
        <taxon>Bacillati</taxon>
        <taxon>Actinomycetota</taxon>
        <taxon>Actinomycetes</taxon>
        <taxon>Streptosporangiales</taxon>
        <taxon>Streptosporangiaceae</taxon>
        <taxon>Nonomuraea</taxon>
    </lineage>
</organism>
<evidence type="ECO:0000313" key="2">
    <source>
        <dbReference type="EMBL" id="TMR08983.1"/>
    </source>
</evidence>
<dbReference type="Pfam" id="PF01370">
    <property type="entry name" value="Epimerase"/>
    <property type="match status" value="1"/>
</dbReference>
<dbReference type="EMBL" id="VCKY01000259">
    <property type="protein sequence ID" value="TMR08983.1"/>
    <property type="molecule type" value="Genomic_DNA"/>
</dbReference>
<sequence>MSEASEGMSPRYILVTGSVGFIGAHLCRRLLMRGDHVTAVDSLVRGDLPALNGLRAVRCIGT</sequence>
<dbReference type="AlphaFoldDB" id="A0A5S4EZ83"/>
<dbReference type="Proteomes" id="UP000309128">
    <property type="component" value="Unassembled WGS sequence"/>
</dbReference>
<name>A0A5S4EZ83_9ACTN</name>
<evidence type="ECO:0000259" key="1">
    <source>
        <dbReference type="Pfam" id="PF01370"/>
    </source>
</evidence>
<gene>
    <name evidence="2" type="ORF">ETD86_45465</name>
</gene>
<protein>
    <submittedName>
        <fullName evidence="2">NAD(P)-dependent oxidoreductase</fullName>
    </submittedName>
</protein>
<comment type="caution">
    <text evidence="2">The sequence shown here is derived from an EMBL/GenBank/DDBJ whole genome shotgun (WGS) entry which is preliminary data.</text>
</comment>
<reference evidence="2 3" key="1">
    <citation type="submission" date="2019-05" db="EMBL/GenBank/DDBJ databases">
        <title>Draft genome sequence of Nonomuraea turkmeniaca DSM 43926.</title>
        <authorList>
            <person name="Saricaoglu S."/>
            <person name="Isik K."/>
        </authorList>
    </citation>
    <scope>NUCLEOTIDE SEQUENCE [LARGE SCALE GENOMIC DNA]</scope>
    <source>
        <strain evidence="2 3">DSM 43926</strain>
    </source>
</reference>
<dbReference type="OrthoDB" id="4559195at2"/>
<dbReference type="SUPFAM" id="SSF51735">
    <property type="entry name" value="NAD(P)-binding Rossmann-fold domains"/>
    <property type="match status" value="1"/>
</dbReference>
<dbReference type="InterPro" id="IPR036291">
    <property type="entry name" value="NAD(P)-bd_dom_sf"/>
</dbReference>
<dbReference type="Gene3D" id="3.40.50.720">
    <property type="entry name" value="NAD(P)-binding Rossmann-like Domain"/>
    <property type="match status" value="1"/>
</dbReference>
<feature type="domain" description="NAD-dependent epimerase/dehydratase" evidence="1">
    <location>
        <begin position="13"/>
        <end position="46"/>
    </location>
</feature>
<dbReference type="InterPro" id="IPR001509">
    <property type="entry name" value="Epimerase_deHydtase"/>
</dbReference>
<evidence type="ECO:0000313" key="3">
    <source>
        <dbReference type="Proteomes" id="UP000309128"/>
    </source>
</evidence>
<proteinExistence type="predicted"/>
<keyword evidence="3" id="KW-1185">Reference proteome</keyword>
<accession>A0A5S4EZ83</accession>